<proteinExistence type="predicted"/>
<evidence type="ECO:0008006" key="4">
    <source>
        <dbReference type="Google" id="ProtNLM"/>
    </source>
</evidence>
<feature type="signal peptide" evidence="1">
    <location>
        <begin position="1"/>
        <end position="18"/>
    </location>
</feature>
<dbReference type="InterPro" id="IPR008972">
    <property type="entry name" value="Cupredoxin"/>
</dbReference>
<accession>A0A9P7KLL0</accession>
<dbReference type="SUPFAM" id="SSF49503">
    <property type="entry name" value="Cupredoxins"/>
    <property type="match status" value="2"/>
</dbReference>
<dbReference type="Gene3D" id="2.60.40.420">
    <property type="entry name" value="Cupredoxins - blue copper proteins"/>
    <property type="match status" value="2"/>
</dbReference>
<protein>
    <recommendedName>
        <fullName evidence="4">Cupredoxin</fullName>
    </recommendedName>
</protein>
<dbReference type="CDD" id="cd00920">
    <property type="entry name" value="Cupredoxin"/>
    <property type="match status" value="1"/>
</dbReference>
<dbReference type="AlphaFoldDB" id="A0A9P7KLL0"/>
<feature type="chain" id="PRO_5040387660" description="Cupredoxin" evidence="1">
    <location>
        <begin position="19"/>
        <end position="393"/>
    </location>
</feature>
<sequence length="393" mass="40669">MKFSPISLGLVLLPFVSAAVHDVQVGVEGGKLLYSPEAIGAQPGDQVVFHFHAKNHTATQSSFDNPCGAKEGGFDSGFIPVPANQTDNFPTYTITINDTAPVWVYCRQGGKTPASHCGQGMVFAVNCGFDDAPNSFANFKNSALAIGAKLVADAAAAPSSDAASPANTAPAAGYTTAPYGDYTIPAAPVPTPVTQPVTLGDQVWTTTYDSYPGSPDPTPVSAEGAVHKVIVGGPGKLTFDPPFIAAQPRDTVVFEFRQKNHTVTQSSFADPCRKPDNGGFDSGFMPVADSLTSDFPTWSITINDTAPIWAYCRQKTPISHCGAAMVFAINPVQNSERNFTAFQNIATAINGTAAAQSAGPEATGATKASGAVSIRTGSAGIALAVAAIFATML</sequence>
<evidence type="ECO:0000256" key="1">
    <source>
        <dbReference type="SAM" id="SignalP"/>
    </source>
</evidence>
<comment type="caution">
    <text evidence="2">The sequence shown here is derived from an EMBL/GenBank/DDBJ whole genome shotgun (WGS) entry which is preliminary data.</text>
</comment>
<dbReference type="EMBL" id="JABCKI010000001">
    <property type="protein sequence ID" value="KAG5654778.1"/>
    <property type="molecule type" value="Genomic_DNA"/>
</dbReference>
<dbReference type="InterPro" id="IPR052953">
    <property type="entry name" value="Ser-rich/MCO-related"/>
</dbReference>
<keyword evidence="1" id="KW-0732">Signal</keyword>
<evidence type="ECO:0000313" key="2">
    <source>
        <dbReference type="EMBL" id="KAG5654778.1"/>
    </source>
</evidence>
<evidence type="ECO:0000313" key="3">
    <source>
        <dbReference type="Proteomes" id="UP000717328"/>
    </source>
</evidence>
<keyword evidence="3" id="KW-1185">Reference proteome</keyword>
<dbReference type="Proteomes" id="UP000717328">
    <property type="component" value="Unassembled WGS sequence"/>
</dbReference>
<reference evidence="2" key="2">
    <citation type="submission" date="2021-10" db="EMBL/GenBank/DDBJ databases">
        <title>Phylogenomics reveals ancestral predisposition of the termite-cultivated fungus Termitomyces towards a domesticated lifestyle.</title>
        <authorList>
            <person name="Auxier B."/>
            <person name="Grum-Grzhimaylo A."/>
            <person name="Cardenas M.E."/>
            <person name="Lodge J.D."/>
            <person name="Laessoe T."/>
            <person name="Pedersen O."/>
            <person name="Smith M.E."/>
            <person name="Kuyper T.W."/>
            <person name="Franco-Molano E.A."/>
            <person name="Baroni T.J."/>
            <person name="Aanen D.K."/>
        </authorList>
    </citation>
    <scope>NUCLEOTIDE SEQUENCE</scope>
    <source>
        <strain evidence="2">D49</strain>
    </source>
</reference>
<name>A0A9P7KLL0_9AGAR</name>
<gene>
    <name evidence="2" type="ORF">H0H81_003786</name>
</gene>
<dbReference type="PANTHER" id="PTHR34883:SF4">
    <property type="entry name" value="CUPREDOXIN"/>
    <property type="match status" value="1"/>
</dbReference>
<dbReference type="OrthoDB" id="1921208at2759"/>
<dbReference type="PANTHER" id="PTHR34883">
    <property type="entry name" value="SERINE-RICH PROTEIN, PUTATIVE-RELATED-RELATED"/>
    <property type="match status" value="1"/>
</dbReference>
<reference evidence="2" key="1">
    <citation type="submission" date="2021-02" db="EMBL/GenBank/DDBJ databases">
        <authorList>
            <person name="Nieuwenhuis M."/>
            <person name="Van De Peppel L.J.J."/>
        </authorList>
    </citation>
    <scope>NUCLEOTIDE SEQUENCE</scope>
    <source>
        <strain evidence="2">D49</strain>
    </source>
</reference>
<organism evidence="2 3">
    <name type="scientific">Sphagnurus paluster</name>
    <dbReference type="NCBI Taxonomy" id="117069"/>
    <lineage>
        <taxon>Eukaryota</taxon>
        <taxon>Fungi</taxon>
        <taxon>Dikarya</taxon>
        <taxon>Basidiomycota</taxon>
        <taxon>Agaricomycotina</taxon>
        <taxon>Agaricomycetes</taxon>
        <taxon>Agaricomycetidae</taxon>
        <taxon>Agaricales</taxon>
        <taxon>Tricholomatineae</taxon>
        <taxon>Lyophyllaceae</taxon>
        <taxon>Sphagnurus</taxon>
    </lineage>
</organism>